<evidence type="ECO:0000313" key="2">
    <source>
        <dbReference type="EMBL" id="ODQ69086.1"/>
    </source>
</evidence>
<sequence length="553" mass="62432">MDLDALLEKTPSSLEAQSLFTSASASPPLAEIVNSITLRPDALTVPLEASDLGDFLNGFVTEFTATAQILELDGKKLLYSYATIEDDAERVQRVCNLIDLALILFELGHCELRVAHEFIEDLLDIQTIDWCQSFWPYISHREDRLANNLDGQKRPGRDLIRYCNALLRRLSKTQNSSFAGKILMFLANAFPLSERSGINPRGEFDTDNITVWETDDGESLHSRFWSLQRVFADPTTLLTKPDLQLAFRDTLKTVMEELRKHASVGSTNERTKSPASVVPTPAETSAVGTPAEPEDETAFVPKWLTSKSLFELQLRDPLFRRAIYAQTFFICDFLLGHVVDTPSPPGTNKSVMYPRTITMDLAKFLKTTQDTISRPPSTWAAVDLEPAFTRSLKSVVARDSNWQTWKLNNSPSFEKPVVPASEIDDAKKEIDSRRGTKRAYRFNMGTPALSRLSNTPTGIDLLRNKQRYAIPGPAEYYEKIREVRDVLVDMTDPELARETKEGIASKEWRGLRAARAQGTRYEFARYFTGKRSLETLFDAENENEPKTIKLENA</sequence>
<accession>A0A1E3PUI4</accession>
<dbReference type="PANTHER" id="PTHR13265">
    <property type="entry name" value="THO COMPLEX SUBUNIT 1"/>
    <property type="match status" value="1"/>
</dbReference>
<dbReference type="AlphaFoldDB" id="A0A1E3PUI4"/>
<dbReference type="EMBL" id="KV454305">
    <property type="protein sequence ID" value="ODQ69086.1"/>
    <property type="molecule type" value="Genomic_DNA"/>
</dbReference>
<gene>
    <name evidence="2" type="ORF">LIPSTDRAFT_7114</name>
</gene>
<dbReference type="Proteomes" id="UP000094385">
    <property type="component" value="Unassembled WGS sequence"/>
</dbReference>
<evidence type="ECO:0000313" key="3">
    <source>
        <dbReference type="Proteomes" id="UP000094385"/>
    </source>
</evidence>
<reference evidence="2 3" key="1">
    <citation type="journal article" date="2016" name="Proc. Natl. Acad. Sci. U.S.A.">
        <title>Comparative genomics of biotechnologically important yeasts.</title>
        <authorList>
            <person name="Riley R."/>
            <person name="Haridas S."/>
            <person name="Wolfe K.H."/>
            <person name="Lopes M.R."/>
            <person name="Hittinger C.T."/>
            <person name="Goeker M."/>
            <person name="Salamov A.A."/>
            <person name="Wisecaver J.H."/>
            <person name="Long T.M."/>
            <person name="Calvey C.H."/>
            <person name="Aerts A.L."/>
            <person name="Barry K.W."/>
            <person name="Choi C."/>
            <person name="Clum A."/>
            <person name="Coughlan A.Y."/>
            <person name="Deshpande S."/>
            <person name="Douglass A.P."/>
            <person name="Hanson S.J."/>
            <person name="Klenk H.-P."/>
            <person name="LaButti K.M."/>
            <person name="Lapidus A."/>
            <person name="Lindquist E.A."/>
            <person name="Lipzen A.M."/>
            <person name="Meier-Kolthoff J.P."/>
            <person name="Ohm R.A."/>
            <person name="Otillar R.P."/>
            <person name="Pangilinan J.L."/>
            <person name="Peng Y."/>
            <person name="Rokas A."/>
            <person name="Rosa C.A."/>
            <person name="Scheuner C."/>
            <person name="Sibirny A.A."/>
            <person name="Slot J.C."/>
            <person name="Stielow J.B."/>
            <person name="Sun H."/>
            <person name="Kurtzman C.P."/>
            <person name="Blackwell M."/>
            <person name="Grigoriev I.V."/>
            <person name="Jeffries T.W."/>
        </authorList>
    </citation>
    <scope>NUCLEOTIDE SEQUENCE [LARGE SCALE GENOMIC DNA]</scope>
    <source>
        <strain evidence="2 3">NRRL Y-11557</strain>
    </source>
</reference>
<evidence type="ECO:0000256" key="1">
    <source>
        <dbReference type="SAM" id="MobiDB-lite"/>
    </source>
</evidence>
<dbReference type="OrthoDB" id="10257415at2759"/>
<dbReference type="InterPro" id="IPR021861">
    <property type="entry name" value="THO_THOC1"/>
</dbReference>
<organism evidence="2 3">
    <name type="scientific">Lipomyces starkeyi NRRL Y-11557</name>
    <dbReference type="NCBI Taxonomy" id="675824"/>
    <lineage>
        <taxon>Eukaryota</taxon>
        <taxon>Fungi</taxon>
        <taxon>Dikarya</taxon>
        <taxon>Ascomycota</taxon>
        <taxon>Saccharomycotina</taxon>
        <taxon>Lipomycetes</taxon>
        <taxon>Lipomycetales</taxon>
        <taxon>Lipomycetaceae</taxon>
        <taxon>Lipomyces</taxon>
    </lineage>
</organism>
<proteinExistence type="predicted"/>
<dbReference type="STRING" id="675824.A0A1E3PUI4"/>
<dbReference type="GO" id="GO:0000445">
    <property type="term" value="C:THO complex part of transcription export complex"/>
    <property type="evidence" value="ECO:0007669"/>
    <property type="project" value="TreeGrafter"/>
</dbReference>
<dbReference type="PANTHER" id="PTHR13265:SF0">
    <property type="entry name" value="HPR1"/>
    <property type="match status" value="1"/>
</dbReference>
<feature type="region of interest" description="Disordered" evidence="1">
    <location>
        <begin position="262"/>
        <end position="294"/>
    </location>
</feature>
<keyword evidence="3" id="KW-1185">Reference proteome</keyword>
<dbReference type="Pfam" id="PF11957">
    <property type="entry name" value="efThoc1"/>
    <property type="match status" value="1"/>
</dbReference>
<name>A0A1E3PUI4_LIPST</name>
<dbReference type="GO" id="GO:0006406">
    <property type="term" value="P:mRNA export from nucleus"/>
    <property type="evidence" value="ECO:0007669"/>
    <property type="project" value="TreeGrafter"/>
</dbReference>
<protein>
    <submittedName>
        <fullName evidence="2">Uncharacterized protein</fullName>
    </submittedName>
</protein>